<sequence length="260" mass="30144">MLALINGTWQSDPEMKKRIVQRAKDFTEPHELAEPAVCFECNALIEDEDTISCRSYHQLFHTRCMTAEIPTSLMIPPSPMIPNIQLSWTGILDWCREDPDDPDYDPNEEQSDEQKDPLDTDTEEGEEDQTTRQAETLKSALAEEIDTKRKIRDMGITYQDSHLRHNLQLDPNKVYVDEDLRNVKSFQRALRLLYIARTGEGLLRTHSGVHIQYTNPDSVLRERVAAEMDIIKTEMSRFYINPRVRTSGEDEEDIEMTDVK</sequence>
<name>A0AA43TYB8_9LECA</name>
<dbReference type="EMBL" id="JAPUFD010000019">
    <property type="protein sequence ID" value="MDI1492483.1"/>
    <property type="molecule type" value="Genomic_DNA"/>
</dbReference>
<comment type="caution">
    <text evidence="2">The sequence shown here is derived from an EMBL/GenBank/DDBJ whole genome shotgun (WGS) entry which is preliminary data.</text>
</comment>
<dbReference type="AlphaFoldDB" id="A0AA43TYB8"/>
<organism evidence="2 3">
    <name type="scientific">Ramalina farinacea</name>
    <dbReference type="NCBI Taxonomy" id="258253"/>
    <lineage>
        <taxon>Eukaryota</taxon>
        <taxon>Fungi</taxon>
        <taxon>Dikarya</taxon>
        <taxon>Ascomycota</taxon>
        <taxon>Pezizomycotina</taxon>
        <taxon>Lecanoromycetes</taxon>
        <taxon>OSLEUM clade</taxon>
        <taxon>Lecanoromycetidae</taxon>
        <taxon>Lecanorales</taxon>
        <taxon>Lecanorineae</taxon>
        <taxon>Ramalinaceae</taxon>
        <taxon>Ramalina</taxon>
    </lineage>
</organism>
<evidence type="ECO:0000313" key="3">
    <source>
        <dbReference type="Proteomes" id="UP001161017"/>
    </source>
</evidence>
<evidence type="ECO:0000256" key="1">
    <source>
        <dbReference type="SAM" id="MobiDB-lite"/>
    </source>
</evidence>
<evidence type="ECO:0000313" key="2">
    <source>
        <dbReference type="EMBL" id="MDI1492483.1"/>
    </source>
</evidence>
<reference evidence="2" key="1">
    <citation type="journal article" date="2023" name="Genome Biol. Evol.">
        <title>First Whole Genome Sequence and Flow Cytometry Genome Size Data for the Lichen-Forming Fungus Ramalina farinacea (Ascomycota).</title>
        <authorList>
            <person name="Llewellyn T."/>
            <person name="Mian S."/>
            <person name="Hill R."/>
            <person name="Leitch I.J."/>
            <person name="Gaya E."/>
        </authorList>
    </citation>
    <scope>NUCLEOTIDE SEQUENCE</scope>
    <source>
        <strain evidence="2">LIQ254RAFAR</strain>
    </source>
</reference>
<feature type="region of interest" description="Disordered" evidence="1">
    <location>
        <begin position="97"/>
        <end position="134"/>
    </location>
</feature>
<feature type="compositionally biased region" description="Acidic residues" evidence="1">
    <location>
        <begin position="119"/>
        <end position="128"/>
    </location>
</feature>
<proteinExistence type="predicted"/>
<protein>
    <submittedName>
        <fullName evidence="2">Uncharacterized protein</fullName>
    </submittedName>
</protein>
<accession>A0AA43TYB8</accession>
<feature type="compositionally biased region" description="Acidic residues" evidence="1">
    <location>
        <begin position="98"/>
        <end position="111"/>
    </location>
</feature>
<dbReference type="Proteomes" id="UP001161017">
    <property type="component" value="Unassembled WGS sequence"/>
</dbReference>
<gene>
    <name evidence="2" type="ORF">OHK93_003697</name>
</gene>
<keyword evidence="3" id="KW-1185">Reference proteome</keyword>